<proteinExistence type="predicted"/>
<dbReference type="GO" id="GO:0004674">
    <property type="term" value="F:protein serine/threonine kinase activity"/>
    <property type="evidence" value="ECO:0007669"/>
    <property type="project" value="UniProtKB-KW"/>
</dbReference>
<dbReference type="GO" id="GO:0005524">
    <property type="term" value="F:ATP binding"/>
    <property type="evidence" value="ECO:0007669"/>
    <property type="project" value="InterPro"/>
</dbReference>
<evidence type="ECO:0000313" key="2">
    <source>
        <dbReference type="EMBL" id="NYI06897.1"/>
    </source>
</evidence>
<dbReference type="InterPro" id="IPR000719">
    <property type="entry name" value="Prot_kinase_dom"/>
</dbReference>
<gene>
    <name evidence="2" type="ORF">FHU37_003840</name>
</gene>
<sequence>MTELPPYDLPPHVAAFLSPTSTRLVLHRRGSTVWDVRSAAGRYALKLGFPASPTHEWTALAPAREVSVLRALGRGDVFEGRWDRGTWGVQPWRTGESLWDRWAPVRESATPPPLADAAACAAALAELHARGWAHGDVQPAHLLVLATRADLIDLALALGGDIPPEVDFPFRGCLVHYEAPELSRSVLDTGHAVPTPEADVYALGASLLISATGRRAVVYPDDAPRVEQRQAIVEGRYRDVTVPGPLGPLVDAMLSPKPGDRPTAGEVHAAMATMPG</sequence>
<dbReference type="PROSITE" id="PS50011">
    <property type="entry name" value="PROTEIN_KINASE_DOM"/>
    <property type="match status" value="1"/>
</dbReference>
<keyword evidence="3" id="KW-1185">Reference proteome</keyword>
<organism evidence="2 3">
    <name type="scientific">Allostreptomyces psammosilenae</name>
    <dbReference type="NCBI Taxonomy" id="1892865"/>
    <lineage>
        <taxon>Bacteria</taxon>
        <taxon>Bacillati</taxon>
        <taxon>Actinomycetota</taxon>
        <taxon>Actinomycetes</taxon>
        <taxon>Kitasatosporales</taxon>
        <taxon>Streptomycetaceae</taxon>
        <taxon>Allostreptomyces</taxon>
    </lineage>
</organism>
<dbReference type="Proteomes" id="UP000567795">
    <property type="component" value="Unassembled WGS sequence"/>
</dbReference>
<evidence type="ECO:0000313" key="3">
    <source>
        <dbReference type="Proteomes" id="UP000567795"/>
    </source>
</evidence>
<feature type="domain" description="Protein kinase" evidence="1">
    <location>
        <begin position="1"/>
        <end position="271"/>
    </location>
</feature>
<protein>
    <submittedName>
        <fullName evidence="2">Serine/threonine protein kinase</fullName>
    </submittedName>
</protein>
<accession>A0A852ZYK5</accession>
<dbReference type="AlphaFoldDB" id="A0A852ZYK5"/>
<reference evidence="2 3" key="1">
    <citation type="submission" date="2020-07" db="EMBL/GenBank/DDBJ databases">
        <title>Sequencing the genomes of 1000 actinobacteria strains.</title>
        <authorList>
            <person name="Klenk H.-P."/>
        </authorList>
    </citation>
    <scope>NUCLEOTIDE SEQUENCE [LARGE SCALE GENOMIC DNA]</scope>
    <source>
        <strain evidence="2 3">DSM 42178</strain>
    </source>
</reference>
<keyword evidence="2" id="KW-0808">Transferase</keyword>
<name>A0A852ZYK5_9ACTN</name>
<keyword evidence="2" id="KW-0418">Kinase</keyword>
<dbReference type="EMBL" id="JACBZD010000001">
    <property type="protein sequence ID" value="NYI06897.1"/>
    <property type="molecule type" value="Genomic_DNA"/>
</dbReference>
<evidence type="ECO:0000259" key="1">
    <source>
        <dbReference type="PROSITE" id="PS50011"/>
    </source>
</evidence>
<dbReference type="InterPro" id="IPR011009">
    <property type="entry name" value="Kinase-like_dom_sf"/>
</dbReference>
<dbReference type="SMART" id="SM00220">
    <property type="entry name" value="S_TKc"/>
    <property type="match status" value="1"/>
</dbReference>
<comment type="caution">
    <text evidence="2">The sequence shown here is derived from an EMBL/GenBank/DDBJ whole genome shotgun (WGS) entry which is preliminary data.</text>
</comment>
<dbReference type="SUPFAM" id="SSF56112">
    <property type="entry name" value="Protein kinase-like (PK-like)"/>
    <property type="match status" value="1"/>
</dbReference>
<dbReference type="Gene3D" id="1.10.510.10">
    <property type="entry name" value="Transferase(Phosphotransferase) domain 1"/>
    <property type="match status" value="1"/>
</dbReference>
<dbReference type="RefSeq" id="WP_179815409.1">
    <property type="nucleotide sequence ID" value="NZ_JACBZD010000001.1"/>
</dbReference>
<keyword evidence="2" id="KW-0723">Serine/threonine-protein kinase</keyword>